<reference evidence="1" key="2">
    <citation type="submission" date="2024-06" db="EMBL/GenBank/DDBJ databases">
        <authorList>
            <person name="Sakai Y."/>
            <person name="Fujii T."/>
        </authorList>
    </citation>
    <scope>NUCLEOTIDE SEQUENCE</scope>
    <source>
        <strain evidence="1">M701</strain>
        <plasmid evidence="1">pM7012</plasmid>
    </source>
</reference>
<dbReference type="RefSeq" id="WP_023842469.1">
    <property type="nucleotide sequence ID" value="NC_022995.1"/>
</dbReference>
<geneLocation type="plasmid" evidence="1">
    <name>pM7012</name>
</geneLocation>
<proteinExistence type="predicted"/>
<organism evidence="1">
    <name type="scientific">Burkholderia sp. M701</name>
    <dbReference type="NCBI Taxonomy" id="326454"/>
    <lineage>
        <taxon>Bacteria</taxon>
        <taxon>Pseudomonadati</taxon>
        <taxon>Pseudomonadota</taxon>
        <taxon>Betaproteobacteria</taxon>
        <taxon>Burkholderiales</taxon>
        <taxon>Burkholderiaceae</taxon>
        <taxon>Burkholderia</taxon>
    </lineage>
</organism>
<sequence length="96" mass="10401">MPDQFKVVPHPRLKRDYTGRTVRLTRDLSNGWGVIPSGAIATIEVQNNKGSTLLCAPCLCCGLKARISAIQPGDIEFVERITGESDSRLHEPVAAG</sequence>
<dbReference type="EMBL" id="AB853026">
    <property type="protein sequence ID" value="BAO18926.1"/>
    <property type="molecule type" value="Genomic_DNA"/>
</dbReference>
<evidence type="ECO:0000313" key="1">
    <source>
        <dbReference type="EMBL" id="BAO18926.1"/>
    </source>
</evidence>
<name>V5YPR7_9BURK</name>
<dbReference type="AlphaFoldDB" id="V5YPR7"/>
<reference evidence="1" key="1">
    <citation type="journal article" date="2014" name="Microbiology">
        <title>A 2,4-dichlorophenoxyacetic acid degradation plasmid pM7012 discloses distribution of an unclassified megaplasmid group across bacterial species.</title>
        <authorList>
            <person name="Sakai Y."/>
            <person name="Ogawa N."/>
            <person name="Shimomura Y."/>
            <person name="Fujii T."/>
        </authorList>
    </citation>
    <scope>NUCLEOTIDE SEQUENCE</scope>
    <source>
        <strain evidence="1">M701</strain>
    </source>
</reference>
<keyword evidence="1" id="KW-0614">Plasmid</keyword>
<accession>V5YPR7</accession>
<protein>
    <submittedName>
        <fullName evidence="1">Uncharacterized protein</fullName>
    </submittedName>
</protein>